<proteinExistence type="predicted"/>
<dbReference type="AlphaFoldDB" id="T1C5T5"/>
<feature type="non-terminal residue" evidence="1">
    <location>
        <position position="212"/>
    </location>
</feature>
<comment type="caution">
    <text evidence="1">The sequence shown here is derived from an EMBL/GenBank/DDBJ whole genome shotgun (WGS) entry which is preliminary data.</text>
</comment>
<gene>
    <name evidence="1" type="ORF">B1B_01814</name>
</gene>
<evidence type="ECO:0008006" key="2">
    <source>
        <dbReference type="Google" id="ProtNLM"/>
    </source>
</evidence>
<evidence type="ECO:0000313" key="1">
    <source>
        <dbReference type="EMBL" id="EQD76248.1"/>
    </source>
</evidence>
<dbReference type="Pfam" id="PF13565">
    <property type="entry name" value="HTH_32"/>
    <property type="match status" value="1"/>
</dbReference>
<sequence>MVFRRKYSKPDISEEELNELRRIRSSTREEKRRVIRASIILDYLDDYSDDRIAARNGINKNTVKNCLSKLREFGIEAALNDLPRPGKPRMITDDDKSWVLNLACTKPSEHGYPDELWSYTLMTDHTRKSRSSLKNISRSTVFEILNEAEIRPHKIRYYVEKRDPDFEEKMTTVLHVYKEVDMINNGVIIPELKDTVTISFDEKPGMQAISMT</sequence>
<dbReference type="SUPFAM" id="SSF46689">
    <property type="entry name" value="Homeodomain-like"/>
    <property type="match status" value="1"/>
</dbReference>
<name>T1C5T5_9ZZZZ</name>
<organism evidence="1">
    <name type="scientific">mine drainage metagenome</name>
    <dbReference type="NCBI Taxonomy" id="410659"/>
    <lineage>
        <taxon>unclassified sequences</taxon>
        <taxon>metagenomes</taxon>
        <taxon>ecological metagenomes</taxon>
    </lineage>
</organism>
<reference evidence="1" key="1">
    <citation type="submission" date="2013-08" db="EMBL/GenBank/DDBJ databases">
        <authorList>
            <person name="Mendez C."/>
            <person name="Richter M."/>
            <person name="Ferrer M."/>
            <person name="Sanchez J."/>
        </authorList>
    </citation>
    <scope>NUCLEOTIDE SEQUENCE</scope>
</reference>
<dbReference type="InterPro" id="IPR009057">
    <property type="entry name" value="Homeodomain-like_sf"/>
</dbReference>
<reference evidence="1" key="2">
    <citation type="journal article" date="2014" name="ISME J.">
        <title>Microbial stratification in low pH oxic and suboxic macroscopic growths along an acid mine drainage.</title>
        <authorList>
            <person name="Mendez-Garcia C."/>
            <person name="Mesa V."/>
            <person name="Sprenger R.R."/>
            <person name="Richter M."/>
            <person name="Diez M.S."/>
            <person name="Solano J."/>
            <person name="Bargiela R."/>
            <person name="Golyshina O.V."/>
            <person name="Manteca A."/>
            <person name="Ramos J.L."/>
            <person name="Gallego J.R."/>
            <person name="Llorente I."/>
            <person name="Martins Dos Santos V.A."/>
            <person name="Jensen O.N."/>
            <person name="Pelaez A.I."/>
            <person name="Sanchez J."/>
            <person name="Ferrer M."/>
        </authorList>
    </citation>
    <scope>NUCLEOTIDE SEQUENCE</scope>
</reference>
<dbReference type="EMBL" id="AUZY01001100">
    <property type="protein sequence ID" value="EQD76248.1"/>
    <property type="molecule type" value="Genomic_DNA"/>
</dbReference>
<protein>
    <recommendedName>
        <fullName evidence="2">Transposase</fullName>
    </recommendedName>
</protein>
<accession>T1C5T5</accession>